<dbReference type="Proteomes" id="UP000029738">
    <property type="component" value="Unassembled WGS sequence"/>
</dbReference>
<dbReference type="Gene3D" id="1.10.357.10">
    <property type="entry name" value="Tetracycline Repressor, domain 2"/>
    <property type="match status" value="1"/>
</dbReference>
<reference evidence="7" key="1">
    <citation type="journal article" date="2015" name="Genome Announc.">
        <title>Draft Genome Sequence of Tolypothrix boutellei Strain VB521301.</title>
        <authorList>
            <person name="Chandrababunaidu M.M."/>
            <person name="Singh D."/>
            <person name="Sen D."/>
            <person name="Bhan S."/>
            <person name="Das S."/>
            <person name="Gupta A."/>
            <person name="Adhikary S.P."/>
            <person name="Tripathy S."/>
        </authorList>
    </citation>
    <scope>NUCLEOTIDE SEQUENCE</scope>
    <source>
        <strain evidence="7">VB521301</strain>
    </source>
</reference>
<dbReference type="AlphaFoldDB" id="A0A0C1QSQ1"/>
<dbReference type="PANTHER" id="PTHR30055">
    <property type="entry name" value="HTH-TYPE TRANSCRIPTIONAL REGULATOR RUTR"/>
    <property type="match status" value="1"/>
</dbReference>
<dbReference type="InterPro" id="IPR001647">
    <property type="entry name" value="HTH_TetR"/>
</dbReference>
<dbReference type="InterPro" id="IPR050109">
    <property type="entry name" value="HTH-type_TetR-like_transc_reg"/>
</dbReference>
<evidence type="ECO:0000313" key="7">
    <source>
        <dbReference type="EMBL" id="KIE06888.1"/>
    </source>
</evidence>
<gene>
    <name evidence="7" type="ORF">DA73_0237180</name>
    <name evidence="6" type="ORF">DA73_0400032900</name>
</gene>
<keyword evidence="8" id="KW-1185">Reference proteome</keyword>
<dbReference type="GO" id="GO:0003700">
    <property type="term" value="F:DNA-binding transcription factor activity"/>
    <property type="evidence" value="ECO:0007669"/>
    <property type="project" value="TreeGrafter"/>
</dbReference>
<protein>
    <submittedName>
        <fullName evidence="6">TetR/AcrR family transcriptional regulator</fullName>
    </submittedName>
</protein>
<evidence type="ECO:0000259" key="5">
    <source>
        <dbReference type="PROSITE" id="PS50977"/>
    </source>
</evidence>
<dbReference type="PROSITE" id="PS01081">
    <property type="entry name" value="HTH_TETR_1"/>
    <property type="match status" value="1"/>
</dbReference>
<evidence type="ECO:0000256" key="3">
    <source>
        <dbReference type="ARBA" id="ARBA00023163"/>
    </source>
</evidence>
<dbReference type="RefSeq" id="WP_038080910.1">
    <property type="nucleotide sequence ID" value="NZ_JHEG04000001.1"/>
</dbReference>
<evidence type="ECO:0000313" key="8">
    <source>
        <dbReference type="Proteomes" id="UP000029738"/>
    </source>
</evidence>
<dbReference type="PROSITE" id="PS50977">
    <property type="entry name" value="HTH_TETR_2"/>
    <property type="match status" value="1"/>
</dbReference>
<feature type="domain" description="HTH tetR-type" evidence="5">
    <location>
        <begin position="6"/>
        <end position="65"/>
    </location>
</feature>
<evidence type="ECO:0000256" key="2">
    <source>
        <dbReference type="ARBA" id="ARBA00023125"/>
    </source>
</evidence>
<organism evidence="7">
    <name type="scientific">Tolypothrix bouteillei VB521301</name>
    <dbReference type="NCBI Taxonomy" id="1479485"/>
    <lineage>
        <taxon>Bacteria</taxon>
        <taxon>Bacillati</taxon>
        <taxon>Cyanobacteriota</taxon>
        <taxon>Cyanophyceae</taxon>
        <taxon>Nostocales</taxon>
        <taxon>Tolypothrichaceae</taxon>
        <taxon>Tolypothrix</taxon>
    </lineage>
</organism>
<dbReference type="EMBL" id="JHEG02000059">
    <property type="protein sequence ID" value="KIE06888.1"/>
    <property type="molecule type" value="Genomic_DNA"/>
</dbReference>
<keyword evidence="3" id="KW-0804">Transcription</keyword>
<evidence type="ECO:0000313" key="6">
    <source>
        <dbReference type="EMBL" id="KAF3889736.1"/>
    </source>
</evidence>
<dbReference type="STRING" id="1479485.DA73_0237180"/>
<sequence>MARNPTITQSQILEAARAVFLEQGFSATTADVANRAGISSASIFKHFPTKESLFFAAMSDTPRDRIWTAELEAEIGQGDPRSDLLKIALRIASYSEELLPRMMLAWSIRQPGEIVKPPGIEPDFTAIAAYIGREMALGRIVRGDPIIPAMTLLHTVVGFTMSQTLQNTTVSLDTSTFLEEFVNLLWRGLDPNLQTAR</sequence>
<reference evidence="6" key="2">
    <citation type="submission" date="2019-11" db="EMBL/GenBank/DDBJ databases">
        <title>Improved Assembly of Tolypothrix boutellei genome.</title>
        <authorList>
            <person name="Sarangi A.N."/>
            <person name="Mukherjee M."/>
            <person name="Ghosh S."/>
            <person name="Singh D."/>
            <person name="Das A."/>
            <person name="Kant S."/>
            <person name="Prusty A."/>
            <person name="Tripathy S."/>
        </authorList>
    </citation>
    <scope>NUCLEOTIDE SEQUENCE</scope>
    <source>
        <strain evidence="6">VB521301</strain>
    </source>
</reference>
<evidence type="ECO:0000256" key="4">
    <source>
        <dbReference type="PROSITE-ProRule" id="PRU00335"/>
    </source>
</evidence>
<proteinExistence type="predicted"/>
<accession>A0A0C1QSQ1</accession>
<dbReference type="GO" id="GO:0000976">
    <property type="term" value="F:transcription cis-regulatory region binding"/>
    <property type="evidence" value="ECO:0007669"/>
    <property type="project" value="TreeGrafter"/>
</dbReference>
<feature type="DNA-binding region" description="H-T-H motif" evidence="4">
    <location>
        <begin position="28"/>
        <end position="47"/>
    </location>
</feature>
<keyword evidence="2 4" id="KW-0238">DNA-binding</keyword>
<dbReference type="PANTHER" id="PTHR30055:SF238">
    <property type="entry name" value="MYCOFACTOCIN BIOSYNTHESIS TRANSCRIPTIONAL REGULATOR MFTR-RELATED"/>
    <property type="match status" value="1"/>
</dbReference>
<dbReference type="PRINTS" id="PR00455">
    <property type="entry name" value="HTHTETR"/>
</dbReference>
<name>A0A0C1QSQ1_9CYAN</name>
<dbReference type="Pfam" id="PF00440">
    <property type="entry name" value="TetR_N"/>
    <property type="match status" value="1"/>
</dbReference>
<evidence type="ECO:0000256" key="1">
    <source>
        <dbReference type="ARBA" id="ARBA00023015"/>
    </source>
</evidence>
<comment type="caution">
    <text evidence="7">The sequence shown here is derived from an EMBL/GenBank/DDBJ whole genome shotgun (WGS) entry which is preliminary data.</text>
</comment>
<dbReference type="EMBL" id="JHEG04000001">
    <property type="protein sequence ID" value="KAF3889736.1"/>
    <property type="molecule type" value="Genomic_DNA"/>
</dbReference>
<dbReference type="SUPFAM" id="SSF46689">
    <property type="entry name" value="Homeodomain-like"/>
    <property type="match status" value="1"/>
</dbReference>
<keyword evidence="1" id="KW-0805">Transcription regulation</keyword>
<dbReference type="OrthoDB" id="9812993at2"/>
<dbReference type="InterPro" id="IPR009057">
    <property type="entry name" value="Homeodomain-like_sf"/>
</dbReference>
<dbReference type="InterPro" id="IPR023772">
    <property type="entry name" value="DNA-bd_HTH_TetR-type_CS"/>
</dbReference>